<reference evidence="8" key="1">
    <citation type="submission" date="2022-07" db="EMBL/GenBank/DDBJ databases">
        <title>Phylogenomic reconstructions and comparative analyses of Kickxellomycotina fungi.</title>
        <authorList>
            <person name="Reynolds N.K."/>
            <person name="Stajich J.E."/>
            <person name="Barry K."/>
            <person name="Grigoriev I.V."/>
            <person name="Crous P."/>
            <person name="Smith M.E."/>
        </authorList>
    </citation>
    <scope>NUCLEOTIDE SEQUENCE</scope>
    <source>
        <strain evidence="8">CBS 109367</strain>
    </source>
</reference>
<keyword evidence="4" id="KW-0732">Signal</keyword>
<keyword evidence="6" id="KW-0325">Glycoprotein</keyword>
<dbReference type="Proteomes" id="UP001151516">
    <property type="component" value="Unassembled WGS sequence"/>
</dbReference>
<dbReference type="PRINTS" id="PR00724">
    <property type="entry name" value="CRBOXYPTASEC"/>
</dbReference>
<dbReference type="PROSITE" id="PS00560">
    <property type="entry name" value="CARBOXYPEPT_SER_HIS"/>
    <property type="match status" value="1"/>
</dbReference>
<evidence type="ECO:0000313" key="9">
    <source>
        <dbReference type="Proteomes" id="UP001151516"/>
    </source>
</evidence>
<evidence type="ECO:0000256" key="3">
    <source>
        <dbReference type="ARBA" id="ARBA00022670"/>
    </source>
</evidence>
<dbReference type="GO" id="GO:0004185">
    <property type="term" value="F:serine-type carboxypeptidase activity"/>
    <property type="evidence" value="ECO:0007669"/>
    <property type="project" value="UniProtKB-UniRule"/>
</dbReference>
<dbReference type="GO" id="GO:0000324">
    <property type="term" value="C:fungal-type vacuole"/>
    <property type="evidence" value="ECO:0007669"/>
    <property type="project" value="TreeGrafter"/>
</dbReference>
<dbReference type="PANTHER" id="PTHR11802:SF113">
    <property type="entry name" value="SERINE CARBOXYPEPTIDASE CTSA-4.1"/>
    <property type="match status" value="1"/>
</dbReference>
<dbReference type="EMBL" id="JANBTX010000016">
    <property type="protein sequence ID" value="KAJ2690079.1"/>
    <property type="molecule type" value="Genomic_DNA"/>
</dbReference>
<dbReference type="GO" id="GO:0006508">
    <property type="term" value="P:proteolysis"/>
    <property type="evidence" value="ECO:0007669"/>
    <property type="project" value="UniProtKB-KW"/>
</dbReference>
<dbReference type="AlphaFoldDB" id="A0A9W8L6J4"/>
<keyword evidence="9" id="KW-1185">Reference proteome</keyword>
<comment type="caution">
    <text evidence="8">The sequence shown here is derived from an EMBL/GenBank/DDBJ whole genome shotgun (WGS) entry which is preliminary data.</text>
</comment>
<keyword evidence="5 7" id="KW-0378">Hydrolase</keyword>
<sequence length="496" mass="55493">MAAVTTALSGMVDSLSANNNLPNLLPLDGPMVADPALVNSSQWSKVTTMEAYPDYRLRVKSPKICDSSVKQYSGYLDTAEDKHFFFWFFEARHPAKIGDTPVILWTNGGPGCSSLVGVLMELGPCRVNKGGTGTTANPYAWNENAHVIFIDQPLNTGFSYGQRVDNSYDAGKDVNIFLRMFYYTFPQYASSQLHIFGESYAGHYVPAIGKAIHEANQALAKKQHEGTLTKAEESITILPLASIGIGNGLVDVRTQYKYYAKMACNSTYPPVLSQFICNAMDAAVPSCTYLIEQCYYWQNRLACIPADIYCQMAIMEPYTTWGRHNNPYNVNMPCKKYGKCYDIDDDITTFLNRRDTQRELGVEVRGYTTCSQRVHIEFLLSGDSSKPLYLEIPPLLAAGIRVLVYAGDADWICNWYGNKAYAQALEWPGQTKFSQAEDLVWSVDGEEAGEVRMFENLTFVRVYGSGHFVPYDRPKSALDMVNRWISNKAFVSALDL</sequence>
<dbReference type="Gene3D" id="1.10.287.410">
    <property type="match status" value="1"/>
</dbReference>
<dbReference type="OrthoDB" id="443318at2759"/>
<organism evidence="8 9">
    <name type="scientific">Coemansia spiralis</name>
    <dbReference type="NCBI Taxonomy" id="417178"/>
    <lineage>
        <taxon>Eukaryota</taxon>
        <taxon>Fungi</taxon>
        <taxon>Fungi incertae sedis</taxon>
        <taxon>Zoopagomycota</taxon>
        <taxon>Kickxellomycotina</taxon>
        <taxon>Kickxellomycetes</taxon>
        <taxon>Kickxellales</taxon>
        <taxon>Kickxellaceae</taxon>
        <taxon>Coemansia</taxon>
    </lineage>
</organism>
<dbReference type="SUPFAM" id="SSF53474">
    <property type="entry name" value="alpha/beta-Hydrolases"/>
    <property type="match status" value="1"/>
</dbReference>
<dbReference type="PANTHER" id="PTHR11802">
    <property type="entry name" value="SERINE PROTEASE FAMILY S10 SERINE CARBOXYPEPTIDASE"/>
    <property type="match status" value="1"/>
</dbReference>
<keyword evidence="3 7" id="KW-0645">Protease</keyword>
<dbReference type="InterPro" id="IPR001563">
    <property type="entry name" value="Peptidase_S10"/>
</dbReference>
<dbReference type="PROSITE" id="PS00131">
    <property type="entry name" value="CARBOXYPEPT_SER_SER"/>
    <property type="match status" value="1"/>
</dbReference>
<dbReference type="InterPro" id="IPR033124">
    <property type="entry name" value="Ser_caboxypep_his_AS"/>
</dbReference>
<proteinExistence type="inferred from homology"/>
<evidence type="ECO:0000256" key="2">
    <source>
        <dbReference type="ARBA" id="ARBA00022645"/>
    </source>
</evidence>
<dbReference type="Gene3D" id="3.40.50.1820">
    <property type="entry name" value="alpha/beta hydrolase"/>
    <property type="match status" value="1"/>
</dbReference>
<accession>A0A9W8L6J4</accession>
<dbReference type="InterPro" id="IPR029058">
    <property type="entry name" value="AB_hydrolase_fold"/>
</dbReference>
<evidence type="ECO:0000256" key="1">
    <source>
        <dbReference type="ARBA" id="ARBA00009431"/>
    </source>
</evidence>
<comment type="similarity">
    <text evidence="1 7">Belongs to the peptidase S10 family.</text>
</comment>
<protein>
    <recommendedName>
        <fullName evidence="7">Carboxypeptidase</fullName>
        <ecNumber evidence="7">3.4.16.-</ecNumber>
    </recommendedName>
</protein>
<dbReference type="EC" id="3.4.16.-" evidence="7"/>
<evidence type="ECO:0000256" key="6">
    <source>
        <dbReference type="ARBA" id="ARBA00023180"/>
    </source>
</evidence>
<evidence type="ECO:0000313" key="8">
    <source>
        <dbReference type="EMBL" id="KAJ2690079.1"/>
    </source>
</evidence>
<keyword evidence="2 7" id="KW-0121">Carboxypeptidase</keyword>
<evidence type="ECO:0000256" key="4">
    <source>
        <dbReference type="ARBA" id="ARBA00022729"/>
    </source>
</evidence>
<dbReference type="InterPro" id="IPR018202">
    <property type="entry name" value="Ser_caboxypep_ser_AS"/>
</dbReference>
<evidence type="ECO:0000256" key="7">
    <source>
        <dbReference type="RuleBase" id="RU361156"/>
    </source>
</evidence>
<evidence type="ECO:0000256" key="5">
    <source>
        <dbReference type="ARBA" id="ARBA00022801"/>
    </source>
</evidence>
<gene>
    <name evidence="8" type="ORF">IWW39_001045</name>
</gene>
<name>A0A9W8L6J4_9FUNG</name>
<dbReference type="Pfam" id="PF00450">
    <property type="entry name" value="Peptidase_S10"/>
    <property type="match status" value="1"/>
</dbReference>